<organism evidence="2">
    <name type="scientific">Arundo donax</name>
    <name type="common">Giant reed</name>
    <name type="synonym">Donax arundinaceus</name>
    <dbReference type="NCBI Taxonomy" id="35708"/>
    <lineage>
        <taxon>Eukaryota</taxon>
        <taxon>Viridiplantae</taxon>
        <taxon>Streptophyta</taxon>
        <taxon>Embryophyta</taxon>
        <taxon>Tracheophyta</taxon>
        <taxon>Spermatophyta</taxon>
        <taxon>Magnoliopsida</taxon>
        <taxon>Liliopsida</taxon>
        <taxon>Poales</taxon>
        <taxon>Poaceae</taxon>
        <taxon>PACMAD clade</taxon>
        <taxon>Arundinoideae</taxon>
        <taxon>Arundineae</taxon>
        <taxon>Arundo</taxon>
    </lineage>
</organism>
<protein>
    <submittedName>
        <fullName evidence="2">Uncharacterized protein</fullName>
    </submittedName>
</protein>
<feature type="region of interest" description="Disordered" evidence="1">
    <location>
        <begin position="92"/>
        <end position="152"/>
    </location>
</feature>
<evidence type="ECO:0000313" key="2">
    <source>
        <dbReference type="EMBL" id="JAE17090.1"/>
    </source>
</evidence>
<reference evidence="2" key="1">
    <citation type="submission" date="2014-09" db="EMBL/GenBank/DDBJ databases">
        <authorList>
            <person name="Magalhaes I.L.F."/>
            <person name="Oliveira U."/>
            <person name="Santos F.R."/>
            <person name="Vidigal T.H.D.A."/>
            <person name="Brescovit A.D."/>
            <person name="Santos A.J."/>
        </authorList>
    </citation>
    <scope>NUCLEOTIDE SEQUENCE</scope>
    <source>
        <tissue evidence="2">Shoot tissue taken approximately 20 cm above the soil surface</tissue>
    </source>
</reference>
<dbReference type="AlphaFoldDB" id="A0A0A9FW94"/>
<feature type="compositionally biased region" description="Basic and acidic residues" evidence="1">
    <location>
        <begin position="24"/>
        <end position="33"/>
    </location>
</feature>
<feature type="compositionally biased region" description="Polar residues" evidence="1">
    <location>
        <begin position="94"/>
        <end position="108"/>
    </location>
</feature>
<accession>A0A0A9FW94</accession>
<evidence type="ECO:0000256" key="1">
    <source>
        <dbReference type="SAM" id="MobiDB-lite"/>
    </source>
</evidence>
<feature type="compositionally biased region" description="Polar residues" evidence="1">
    <location>
        <begin position="9"/>
        <end position="23"/>
    </location>
</feature>
<name>A0A0A9FW94_ARUDO</name>
<feature type="region of interest" description="Disordered" evidence="1">
    <location>
        <begin position="1"/>
        <end position="79"/>
    </location>
</feature>
<proteinExistence type="predicted"/>
<reference evidence="2" key="2">
    <citation type="journal article" date="2015" name="Data Brief">
        <title>Shoot transcriptome of the giant reed, Arundo donax.</title>
        <authorList>
            <person name="Barrero R.A."/>
            <person name="Guerrero F.D."/>
            <person name="Moolhuijzen P."/>
            <person name="Goolsby J.A."/>
            <person name="Tidwell J."/>
            <person name="Bellgard S.E."/>
            <person name="Bellgard M.I."/>
        </authorList>
    </citation>
    <scope>NUCLEOTIDE SEQUENCE</scope>
    <source>
        <tissue evidence="2">Shoot tissue taken approximately 20 cm above the soil surface</tissue>
    </source>
</reference>
<sequence>MKALLRMSANPTPRNEAHTSSPSAERDSSRLPVEDMAAASNEPQCNVGKPRGEKAKTRGRKGKNGTITLDSSVERESHGSLIDMAIVTYEPQGSKENGTDTSNPSAENAVSELPVDGMSIVPHDPEGRNGQIQCRKGKKKGRHFDREVRAKF</sequence>
<dbReference type="EMBL" id="GBRH01180806">
    <property type="protein sequence ID" value="JAE17090.1"/>
    <property type="molecule type" value="Transcribed_RNA"/>
</dbReference>